<dbReference type="PANTHER" id="PTHR30055:SF234">
    <property type="entry name" value="HTH-TYPE TRANSCRIPTIONAL REGULATOR BETI"/>
    <property type="match status" value="1"/>
</dbReference>
<keyword evidence="7" id="KW-1185">Reference proteome</keyword>
<organism evidence="6 7">
    <name type="scientific">Thioalkalivibrio denitrificans</name>
    <dbReference type="NCBI Taxonomy" id="108003"/>
    <lineage>
        <taxon>Bacteria</taxon>
        <taxon>Pseudomonadati</taxon>
        <taxon>Pseudomonadota</taxon>
        <taxon>Gammaproteobacteria</taxon>
        <taxon>Chromatiales</taxon>
        <taxon>Ectothiorhodospiraceae</taxon>
        <taxon>Thioalkalivibrio</taxon>
    </lineage>
</organism>
<evidence type="ECO:0000313" key="6">
    <source>
        <dbReference type="EMBL" id="OOG23684.1"/>
    </source>
</evidence>
<dbReference type="PRINTS" id="PR00455">
    <property type="entry name" value="HTHTETR"/>
</dbReference>
<comment type="caution">
    <text evidence="6">The sequence shown here is derived from an EMBL/GenBank/DDBJ whole genome shotgun (WGS) entry which is preliminary data.</text>
</comment>
<dbReference type="OrthoDB" id="8535430at2"/>
<dbReference type="EMBL" id="MVBK01000059">
    <property type="protein sequence ID" value="OOG23684.1"/>
    <property type="molecule type" value="Genomic_DNA"/>
</dbReference>
<sequence>MITDMGTRRYTLRKRAEAQEDTRARIVDAMIEVHRDLGPRNATVSAIAQKAGVQRLTVYRHFPDDESLFEACTSTWLQRNPPPDPAAFQGVSDPVSRTRRGLESLYAYFGSTHRMWAVSYRDVEEVPALQGPMAGFEAWLDDFHQALLGGWRLRGARRERLADTLALALRFHTWQTLDTRGLDDTAKAGLVMEWLMGIAGGRRAR</sequence>
<dbReference type="Proteomes" id="UP000189462">
    <property type="component" value="Unassembled WGS sequence"/>
</dbReference>
<evidence type="ECO:0000259" key="5">
    <source>
        <dbReference type="PROSITE" id="PS50977"/>
    </source>
</evidence>
<accession>A0A1V3NFA4</accession>
<evidence type="ECO:0000313" key="7">
    <source>
        <dbReference type="Proteomes" id="UP000189462"/>
    </source>
</evidence>
<keyword evidence="2 4" id="KW-0238">DNA-binding</keyword>
<evidence type="ECO:0000256" key="4">
    <source>
        <dbReference type="PROSITE-ProRule" id="PRU00335"/>
    </source>
</evidence>
<proteinExistence type="predicted"/>
<dbReference type="PROSITE" id="PS50977">
    <property type="entry name" value="HTH_TETR_2"/>
    <property type="match status" value="1"/>
</dbReference>
<protein>
    <submittedName>
        <fullName evidence="6">TetR family transcriptional regulator</fullName>
    </submittedName>
</protein>
<keyword evidence="3" id="KW-0804">Transcription</keyword>
<dbReference type="InterPro" id="IPR001647">
    <property type="entry name" value="HTH_TetR"/>
</dbReference>
<dbReference type="AlphaFoldDB" id="A0A1V3NFA4"/>
<dbReference type="PANTHER" id="PTHR30055">
    <property type="entry name" value="HTH-TYPE TRANSCRIPTIONAL REGULATOR RUTR"/>
    <property type="match status" value="1"/>
</dbReference>
<feature type="domain" description="HTH tetR-type" evidence="5">
    <location>
        <begin position="20"/>
        <end position="80"/>
    </location>
</feature>
<dbReference type="Pfam" id="PF00440">
    <property type="entry name" value="TetR_N"/>
    <property type="match status" value="1"/>
</dbReference>
<dbReference type="InterPro" id="IPR050109">
    <property type="entry name" value="HTH-type_TetR-like_transc_reg"/>
</dbReference>
<gene>
    <name evidence="6" type="ORF">B1C78_10380</name>
</gene>
<name>A0A1V3NFA4_9GAMM</name>
<dbReference type="SUPFAM" id="SSF46689">
    <property type="entry name" value="Homeodomain-like"/>
    <property type="match status" value="1"/>
</dbReference>
<keyword evidence="1" id="KW-0805">Transcription regulation</keyword>
<evidence type="ECO:0000256" key="3">
    <source>
        <dbReference type="ARBA" id="ARBA00023163"/>
    </source>
</evidence>
<dbReference type="GO" id="GO:0000976">
    <property type="term" value="F:transcription cis-regulatory region binding"/>
    <property type="evidence" value="ECO:0007669"/>
    <property type="project" value="TreeGrafter"/>
</dbReference>
<dbReference type="Gene3D" id="1.10.357.10">
    <property type="entry name" value="Tetracycline Repressor, domain 2"/>
    <property type="match status" value="1"/>
</dbReference>
<evidence type="ECO:0000256" key="1">
    <source>
        <dbReference type="ARBA" id="ARBA00023015"/>
    </source>
</evidence>
<reference evidence="6 7" key="1">
    <citation type="submission" date="2017-02" db="EMBL/GenBank/DDBJ databases">
        <title>Genomic diversity within the haloalkaliphilic genus Thioalkalivibrio.</title>
        <authorList>
            <person name="Ahn A.-C."/>
            <person name="Meier-Kolthoff J."/>
            <person name="Overmars L."/>
            <person name="Richter M."/>
            <person name="Woyke T."/>
            <person name="Sorokin D.Y."/>
            <person name="Muyzer G."/>
        </authorList>
    </citation>
    <scope>NUCLEOTIDE SEQUENCE [LARGE SCALE GENOMIC DNA]</scope>
    <source>
        <strain evidence="6 7">ALJD</strain>
    </source>
</reference>
<dbReference type="InterPro" id="IPR009057">
    <property type="entry name" value="Homeodomain-like_sf"/>
</dbReference>
<feature type="DNA-binding region" description="H-T-H motif" evidence="4">
    <location>
        <begin position="43"/>
        <end position="62"/>
    </location>
</feature>
<dbReference type="STRING" id="108003.B1C78_10380"/>
<evidence type="ECO:0000256" key="2">
    <source>
        <dbReference type="ARBA" id="ARBA00023125"/>
    </source>
</evidence>
<dbReference type="GO" id="GO:0003700">
    <property type="term" value="F:DNA-binding transcription factor activity"/>
    <property type="evidence" value="ECO:0007669"/>
    <property type="project" value="TreeGrafter"/>
</dbReference>